<dbReference type="EMBL" id="JAEHOC010000037">
    <property type="protein sequence ID" value="KAG2427947.1"/>
    <property type="molecule type" value="Genomic_DNA"/>
</dbReference>
<feature type="compositionally biased region" description="Low complexity" evidence="1">
    <location>
        <begin position="296"/>
        <end position="305"/>
    </location>
</feature>
<evidence type="ECO:0000313" key="3">
    <source>
        <dbReference type="Proteomes" id="UP000650467"/>
    </source>
</evidence>
<gene>
    <name evidence="2" type="ORF">HXX76_011934</name>
</gene>
<feature type="region of interest" description="Disordered" evidence="1">
    <location>
        <begin position="182"/>
        <end position="216"/>
    </location>
</feature>
<feature type="compositionally biased region" description="Low complexity" evidence="1">
    <location>
        <begin position="192"/>
        <end position="207"/>
    </location>
</feature>
<dbReference type="Proteomes" id="UP000650467">
    <property type="component" value="Unassembled WGS sequence"/>
</dbReference>
<keyword evidence="3" id="KW-1185">Reference proteome</keyword>
<evidence type="ECO:0000313" key="2">
    <source>
        <dbReference type="EMBL" id="KAG2427947.1"/>
    </source>
</evidence>
<organism evidence="2 3">
    <name type="scientific">Chlamydomonas incerta</name>
    <dbReference type="NCBI Taxonomy" id="51695"/>
    <lineage>
        <taxon>Eukaryota</taxon>
        <taxon>Viridiplantae</taxon>
        <taxon>Chlorophyta</taxon>
        <taxon>core chlorophytes</taxon>
        <taxon>Chlorophyceae</taxon>
        <taxon>CS clade</taxon>
        <taxon>Chlamydomonadales</taxon>
        <taxon>Chlamydomonadaceae</taxon>
        <taxon>Chlamydomonas</taxon>
    </lineage>
</organism>
<proteinExistence type="predicted"/>
<sequence length="444" mass="44153">MSGTVCGGSGQDFGVDGSSLHLRPDGSVRGSIQVTPQGWGDCFGGSWHSPVLRGRWSPGGQLSILVLDQLELPVPVTFTGKCDSSGLYSGSWAATVPAQGSALPAKGGSAALAKSWSGTQSTDRLPAYLRGLGGPRWAPGAVPAVGSIIRSISASAAHAAAGGTPLPQRPVSGTFNQVYIFPDEKRGGGSSSGSSNGSGAAGTALGSRMATQAPATRPGAGLALSAWGASAAEECTSRAAAGTALHGKQWDSAVEATTVLVHAVALRSPPLTRLSSSLEPSSPGQLPAAVSSAFTSGSRGSNAANGSGGGAAQPLLRPGPVWLRGSALAVTGDLQALRLEVELLPGGGMCGRLGRAAVPGPRHIAAAMPKLGPALTGGAWTADGRVHFTHGHGLAALVFEGICTEDGEWLGEWSAARLAELPSAAVAAANEGTFRMAADALAAD</sequence>
<reference evidence="2" key="1">
    <citation type="journal article" date="2020" name="bioRxiv">
        <title>Comparative genomics of Chlamydomonas.</title>
        <authorList>
            <person name="Craig R.J."/>
            <person name="Hasan A.R."/>
            <person name="Ness R.W."/>
            <person name="Keightley P.D."/>
        </authorList>
    </citation>
    <scope>NUCLEOTIDE SEQUENCE</scope>
    <source>
        <strain evidence="2">SAG 7.73</strain>
    </source>
</reference>
<evidence type="ECO:0000256" key="1">
    <source>
        <dbReference type="SAM" id="MobiDB-lite"/>
    </source>
</evidence>
<comment type="caution">
    <text evidence="2">The sequence shown here is derived from an EMBL/GenBank/DDBJ whole genome shotgun (WGS) entry which is preliminary data.</text>
</comment>
<protein>
    <submittedName>
        <fullName evidence="2">Uncharacterized protein</fullName>
    </submittedName>
</protein>
<dbReference type="OrthoDB" id="10470277at2759"/>
<feature type="region of interest" description="Disordered" evidence="1">
    <location>
        <begin position="272"/>
        <end position="311"/>
    </location>
</feature>
<dbReference type="AlphaFoldDB" id="A0A835VST5"/>
<accession>A0A835VST5</accession>
<feature type="compositionally biased region" description="Low complexity" evidence="1">
    <location>
        <begin position="272"/>
        <end position="287"/>
    </location>
</feature>
<name>A0A835VST5_CHLIN</name>